<dbReference type="AlphaFoldDB" id="A1ZXM3"/>
<gene>
    <name evidence="5" type="ORF">M23134_05873</name>
</gene>
<dbReference type="InterPro" id="IPR041492">
    <property type="entry name" value="HAD_2"/>
</dbReference>
<dbReference type="SFLD" id="SFLDS00003">
    <property type="entry name" value="Haloacid_Dehalogenase"/>
    <property type="match status" value="1"/>
</dbReference>
<accession>A1ZXM3</accession>
<dbReference type="PANTHER" id="PTHR46193">
    <property type="entry name" value="6-PHOSPHOGLUCONATE PHOSPHATASE"/>
    <property type="match status" value="1"/>
</dbReference>
<dbReference type="GO" id="GO:0016787">
    <property type="term" value="F:hydrolase activity"/>
    <property type="evidence" value="ECO:0007669"/>
    <property type="project" value="UniProtKB-KW"/>
</dbReference>
<evidence type="ECO:0000313" key="6">
    <source>
        <dbReference type="Proteomes" id="UP000004095"/>
    </source>
</evidence>
<organism evidence="5 6">
    <name type="scientific">Microscilla marina ATCC 23134</name>
    <dbReference type="NCBI Taxonomy" id="313606"/>
    <lineage>
        <taxon>Bacteria</taxon>
        <taxon>Pseudomonadati</taxon>
        <taxon>Bacteroidota</taxon>
        <taxon>Cytophagia</taxon>
        <taxon>Cytophagales</taxon>
        <taxon>Microscillaceae</taxon>
        <taxon>Microscilla</taxon>
    </lineage>
</organism>
<dbReference type="GO" id="GO:0046872">
    <property type="term" value="F:metal ion binding"/>
    <property type="evidence" value="ECO:0007669"/>
    <property type="project" value="UniProtKB-KW"/>
</dbReference>
<keyword evidence="3" id="KW-0479">Metal-binding</keyword>
<dbReference type="PANTHER" id="PTHR46193:SF10">
    <property type="entry name" value="6-PHOSPHOGLUCONATE PHOSPHATASE"/>
    <property type="match status" value="1"/>
</dbReference>
<dbReference type="Gene3D" id="3.40.50.1000">
    <property type="entry name" value="HAD superfamily/HAD-like"/>
    <property type="match status" value="1"/>
</dbReference>
<dbReference type="OrthoDB" id="9797743at2"/>
<comment type="caution">
    <text evidence="5">The sequence shown here is derived from an EMBL/GenBank/DDBJ whole genome shotgun (WGS) entry which is preliminary data.</text>
</comment>
<evidence type="ECO:0000256" key="3">
    <source>
        <dbReference type="ARBA" id="ARBA00022723"/>
    </source>
</evidence>
<keyword evidence="6" id="KW-1185">Reference proteome</keyword>
<name>A1ZXM3_MICM2</name>
<dbReference type="NCBIfam" id="TIGR01509">
    <property type="entry name" value="HAD-SF-IA-v3"/>
    <property type="match status" value="1"/>
</dbReference>
<dbReference type="InterPro" id="IPR051600">
    <property type="entry name" value="Beta-PGM-like"/>
</dbReference>
<dbReference type="Gene3D" id="1.10.150.240">
    <property type="entry name" value="Putative phosphatase, domain 2"/>
    <property type="match status" value="1"/>
</dbReference>
<dbReference type="SFLD" id="SFLDG01129">
    <property type="entry name" value="C1.5:_HAD__Beta-PGM__Phosphata"/>
    <property type="match status" value="1"/>
</dbReference>
<keyword evidence="4" id="KW-0460">Magnesium</keyword>
<dbReference type="eggNOG" id="COG0637">
    <property type="taxonomic scope" value="Bacteria"/>
</dbReference>
<evidence type="ECO:0000256" key="1">
    <source>
        <dbReference type="ARBA" id="ARBA00001946"/>
    </source>
</evidence>
<evidence type="ECO:0000313" key="5">
    <source>
        <dbReference type="EMBL" id="EAY24898.1"/>
    </source>
</evidence>
<dbReference type="InterPro" id="IPR023198">
    <property type="entry name" value="PGP-like_dom2"/>
</dbReference>
<dbReference type="Pfam" id="PF13419">
    <property type="entry name" value="HAD_2"/>
    <property type="match status" value="1"/>
</dbReference>
<dbReference type="SUPFAM" id="SSF56784">
    <property type="entry name" value="HAD-like"/>
    <property type="match status" value="1"/>
</dbReference>
<dbReference type="InterPro" id="IPR036412">
    <property type="entry name" value="HAD-like_sf"/>
</dbReference>
<reference evidence="5 6" key="1">
    <citation type="submission" date="2007-01" db="EMBL/GenBank/DDBJ databases">
        <authorList>
            <person name="Haygood M."/>
            <person name="Podell S."/>
            <person name="Anderson C."/>
            <person name="Hopkinson B."/>
            <person name="Roe K."/>
            <person name="Barbeau K."/>
            <person name="Gaasterland T."/>
            <person name="Ferriera S."/>
            <person name="Johnson J."/>
            <person name="Kravitz S."/>
            <person name="Beeson K."/>
            <person name="Sutton G."/>
            <person name="Rogers Y.-H."/>
            <person name="Friedman R."/>
            <person name="Frazier M."/>
            <person name="Venter J.C."/>
        </authorList>
    </citation>
    <scope>NUCLEOTIDE SEQUENCE [LARGE SCALE GENOMIC DNA]</scope>
    <source>
        <strain evidence="5 6">ATCC 23134</strain>
    </source>
</reference>
<sequence>MKLFISDCDGVLIDSEILAAQMMVEHLQTFGVHIGLNDYLRTWSGMTFSSIMNALANQHGFELPPDFVEVITQKHEAYAAAHLQPIAGVKEAYAQIALPKAVVSNSWLWQVKHAVEFVQMQEVFGDRMFSSEMVARPKPAPDIYLHVAAHFGLKPHEIVVVEDSKSGAKAAVDAGMHVVGFAGASHILDDHTDQLYKIGVKTVVSSMADLPKAVEDLRAQV</sequence>
<dbReference type="Proteomes" id="UP000004095">
    <property type="component" value="Unassembled WGS sequence"/>
</dbReference>
<comment type="cofactor">
    <cofactor evidence="1">
        <name>Mg(2+)</name>
        <dbReference type="ChEBI" id="CHEBI:18420"/>
    </cofactor>
</comment>
<keyword evidence="5" id="KW-0378">Hydrolase</keyword>
<evidence type="ECO:0000256" key="4">
    <source>
        <dbReference type="ARBA" id="ARBA00022842"/>
    </source>
</evidence>
<dbReference type="InterPro" id="IPR023214">
    <property type="entry name" value="HAD_sf"/>
</dbReference>
<dbReference type="RefSeq" id="WP_002703968.1">
    <property type="nucleotide sequence ID" value="NZ_AAWS01000059.1"/>
</dbReference>
<comment type="similarity">
    <text evidence="2">Belongs to the HAD-like hydrolase superfamily. CbbY/CbbZ/Gph/YieH family.</text>
</comment>
<dbReference type="InterPro" id="IPR006439">
    <property type="entry name" value="HAD-SF_hydro_IA"/>
</dbReference>
<dbReference type="EMBL" id="AAWS01000059">
    <property type="protein sequence ID" value="EAY24898.1"/>
    <property type="molecule type" value="Genomic_DNA"/>
</dbReference>
<proteinExistence type="inferred from homology"/>
<protein>
    <submittedName>
        <fullName evidence="5">HAD-superfamily hydrolase subfamily IA, variant 3</fullName>
    </submittedName>
</protein>
<evidence type="ECO:0000256" key="2">
    <source>
        <dbReference type="ARBA" id="ARBA00006171"/>
    </source>
</evidence>